<dbReference type="GeneID" id="8582896"/>
<evidence type="ECO:0000313" key="1">
    <source>
        <dbReference type="EMBL" id="CAP33965.2"/>
    </source>
</evidence>
<dbReference type="EMBL" id="HE600979">
    <property type="protein sequence ID" value="CAP33965.2"/>
    <property type="molecule type" value="Genomic_DNA"/>
</dbReference>
<reference evidence="1 2" key="1">
    <citation type="journal article" date="2003" name="PLoS Biol.">
        <title>The genome sequence of Caenorhabditis briggsae: a platform for comparative genomics.</title>
        <authorList>
            <person name="Stein L.D."/>
            <person name="Bao Z."/>
            <person name="Blasiar D."/>
            <person name="Blumenthal T."/>
            <person name="Brent M.R."/>
            <person name="Chen N."/>
            <person name="Chinwalla A."/>
            <person name="Clarke L."/>
            <person name="Clee C."/>
            <person name="Coghlan A."/>
            <person name="Coulson A."/>
            <person name="D'Eustachio P."/>
            <person name="Fitch D.H."/>
            <person name="Fulton L.A."/>
            <person name="Fulton R.E."/>
            <person name="Griffiths-Jones S."/>
            <person name="Harris T.W."/>
            <person name="Hillier L.W."/>
            <person name="Kamath R."/>
            <person name="Kuwabara P.E."/>
            <person name="Mardis E.R."/>
            <person name="Marra M.A."/>
            <person name="Miner T.L."/>
            <person name="Minx P."/>
            <person name="Mullikin J.C."/>
            <person name="Plumb R.W."/>
            <person name="Rogers J."/>
            <person name="Schein J.E."/>
            <person name="Sohrmann M."/>
            <person name="Spieth J."/>
            <person name="Stajich J.E."/>
            <person name="Wei C."/>
            <person name="Willey D."/>
            <person name="Wilson R.K."/>
            <person name="Durbin R."/>
            <person name="Waterston R.H."/>
        </authorList>
    </citation>
    <scope>NUCLEOTIDE SEQUENCE [LARGE SCALE GENOMIC DNA]</scope>
    <source>
        <strain evidence="1 2">AF16</strain>
    </source>
</reference>
<dbReference type="CTD" id="8582896"/>
<protein>
    <submittedName>
        <fullName evidence="1">Protein CBG15798</fullName>
    </submittedName>
</protein>
<dbReference type="Proteomes" id="UP000008549">
    <property type="component" value="Unassembled WGS sequence"/>
</dbReference>
<dbReference type="KEGG" id="cbr:CBG_15798"/>
<keyword evidence="2" id="KW-1185">Reference proteome</keyword>
<dbReference type="eggNOG" id="KOG0169">
    <property type="taxonomic scope" value="Eukaryota"/>
</dbReference>
<dbReference type="WormBase" id="CBG15798">
    <property type="protein sequence ID" value="CBP44240"/>
    <property type="gene ID" value="WBGene00035935"/>
</dbReference>
<gene>
    <name evidence="1 3" type="ORF">CBG15798</name>
    <name evidence="1" type="ORF">CBG_15798</name>
</gene>
<reference evidence="1 2" key="2">
    <citation type="journal article" date="2011" name="PLoS Genet.">
        <title>Caenorhabditis briggsae recombinant inbred line genotypes reveal inter-strain incompatibility and the evolution of recombination.</title>
        <authorList>
            <person name="Ross J.A."/>
            <person name="Koboldt D.C."/>
            <person name="Staisch J.E."/>
            <person name="Chamberlin H.M."/>
            <person name="Gupta B.P."/>
            <person name="Miller R.D."/>
            <person name="Baird S.E."/>
            <person name="Haag E.S."/>
        </authorList>
    </citation>
    <scope>NUCLEOTIDE SEQUENCE [LARGE SCALE GENOMIC DNA]</scope>
    <source>
        <strain evidence="1 2">AF16</strain>
    </source>
</reference>
<accession>A8XMT9</accession>
<evidence type="ECO:0000313" key="3">
    <source>
        <dbReference type="WormBase" id="CBG15798"/>
    </source>
</evidence>
<dbReference type="STRING" id="6238.A8XMT9"/>
<sequence length="197" mass="21608">MPKIDDASDRTCLVTAATTDGNDNDAFVEDLIVDDSRVGGDSTTTSSGDVEIRRRSLQTTHCHFWDDNEENGRMVAVRESRDSTDSGASVTSSADESIEDSIRRISECHEELGKLCAEAGLKGQKATRAAENFTWNLRLLKAQLNLMNKSQEEAQDVVTQVFDTGGVLGVLSQKLLIRKNGRRFSRVVADPTKDSVL</sequence>
<proteinExistence type="predicted"/>
<dbReference type="InParanoid" id="A8XMT9"/>
<dbReference type="HOGENOM" id="CLU_1385279_0_0_1"/>
<evidence type="ECO:0000313" key="2">
    <source>
        <dbReference type="Proteomes" id="UP000008549"/>
    </source>
</evidence>
<organism evidence="1 2">
    <name type="scientific">Caenorhabditis briggsae</name>
    <dbReference type="NCBI Taxonomy" id="6238"/>
    <lineage>
        <taxon>Eukaryota</taxon>
        <taxon>Metazoa</taxon>
        <taxon>Ecdysozoa</taxon>
        <taxon>Nematoda</taxon>
        <taxon>Chromadorea</taxon>
        <taxon>Rhabditida</taxon>
        <taxon>Rhabditina</taxon>
        <taxon>Rhabditomorpha</taxon>
        <taxon>Rhabditoidea</taxon>
        <taxon>Rhabditidae</taxon>
        <taxon>Peloderinae</taxon>
        <taxon>Caenorhabditis</taxon>
    </lineage>
</organism>
<name>A8XMT9_CAEBR</name>
<dbReference type="RefSeq" id="XP_045095800.1">
    <property type="nucleotide sequence ID" value="XM_045243407.1"/>
</dbReference>
<dbReference type="AlphaFoldDB" id="A8XMT9"/>